<keyword evidence="6 13" id="KW-0560">Oxidoreductase</keyword>
<evidence type="ECO:0000256" key="12">
    <source>
        <dbReference type="ARBA" id="ARBA00049396"/>
    </source>
</evidence>
<evidence type="ECO:0000256" key="8">
    <source>
        <dbReference type="ARBA" id="ARBA00023154"/>
    </source>
</evidence>
<evidence type="ECO:0000313" key="17">
    <source>
        <dbReference type="Proteomes" id="UP001596456"/>
    </source>
</evidence>
<feature type="binding site" evidence="13">
    <location>
        <begin position="97"/>
        <end position="99"/>
    </location>
    <ligand>
        <name>NAD(+)</name>
        <dbReference type="ChEBI" id="CHEBI:57540"/>
    </ligand>
</feature>
<dbReference type="EC" id="1.17.1.8" evidence="10 13"/>
<keyword evidence="7 13" id="KW-0520">NAD</keyword>
<dbReference type="PANTHER" id="PTHR20836">
    <property type="entry name" value="DIHYDRODIPICOLINATE REDUCTASE"/>
    <property type="match status" value="1"/>
</dbReference>
<keyword evidence="8 13" id="KW-0457">Lysine biosynthesis</keyword>
<evidence type="ECO:0000259" key="15">
    <source>
        <dbReference type="Pfam" id="PF05173"/>
    </source>
</evidence>
<dbReference type="PANTHER" id="PTHR20836:SF0">
    <property type="entry name" value="4-HYDROXY-TETRAHYDRODIPICOLINATE REDUCTASE 1, CHLOROPLASTIC-RELATED"/>
    <property type="match status" value="1"/>
</dbReference>
<feature type="binding site" evidence="13">
    <location>
        <begin position="7"/>
        <end position="12"/>
    </location>
    <ligand>
        <name>NAD(+)</name>
        <dbReference type="ChEBI" id="CHEBI:57540"/>
    </ligand>
</feature>
<evidence type="ECO:0000256" key="13">
    <source>
        <dbReference type="HAMAP-Rule" id="MF_00102"/>
    </source>
</evidence>
<keyword evidence="2 13" id="KW-0963">Cytoplasm</keyword>
<evidence type="ECO:0000256" key="6">
    <source>
        <dbReference type="ARBA" id="ARBA00023002"/>
    </source>
</evidence>
<evidence type="ECO:0000256" key="3">
    <source>
        <dbReference type="ARBA" id="ARBA00022605"/>
    </source>
</evidence>
<name>A0ABW2KZG5_9PROT</name>
<dbReference type="Gene3D" id="3.30.360.10">
    <property type="entry name" value="Dihydrodipicolinate Reductase, domain 2"/>
    <property type="match status" value="1"/>
</dbReference>
<dbReference type="InterPro" id="IPR022663">
    <property type="entry name" value="DapB_C"/>
</dbReference>
<keyword evidence="17" id="KW-1185">Reference proteome</keyword>
<evidence type="ECO:0000256" key="10">
    <source>
        <dbReference type="ARBA" id="ARBA00038983"/>
    </source>
</evidence>
<comment type="pathway">
    <text evidence="9 13">Amino-acid biosynthesis; L-lysine biosynthesis via DAP pathway; (S)-tetrahydrodipicolinate from L-aspartate: step 4/4.</text>
</comment>
<dbReference type="InterPro" id="IPR023940">
    <property type="entry name" value="DHDPR_bac"/>
</dbReference>
<dbReference type="RefSeq" id="WP_377360131.1">
    <property type="nucleotide sequence ID" value="NZ_JBHTCM010000018.1"/>
</dbReference>
<comment type="caution">
    <text evidence="16">The sequence shown here is derived from an EMBL/GenBank/DDBJ whole genome shotgun (WGS) entry which is preliminary data.</text>
</comment>
<keyword evidence="3 13" id="KW-0028">Amino-acid biosynthesis</keyword>
<evidence type="ECO:0000256" key="7">
    <source>
        <dbReference type="ARBA" id="ARBA00023027"/>
    </source>
</evidence>
<dbReference type="GO" id="GO:0008839">
    <property type="term" value="F:4-hydroxy-tetrahydrodipicolinate reductase"/>
    <property type="evidence" value="ECO:0007669"/>
    <property type="project" value="UniProtKB-EC"/>
</dbReference>
<dbReference type="PROSITE" id="PS01298">
    <property type="entry name" value="DAPB"/>
    <property type="match status" value="1"/>
</dbReference>
<feature type="domain" description="Dihydrodipicolinate reductase N-terminal" evidence="14">
    <location>
        <begin position="1"/>
        <end position="124"/>
    </location>
</feature>
<evidence type="ECO:0000259" key="14">
    <source>
        <dbReference type="Pfam" id="PF01113"/>
    </source>
</evidence>
<comment type="caution">
    <text evidence="13">Was originally thought to be a dihydrodipicolinate reductase (DHDPR), catalyzing the conversion of dihydrodipicolinate to tetrahydrodipicolinate. However, it was shown in E.coli that the substrate of the enzymatic reaction is not dihydrodipicolinate (DHDP) but in fact (2S,4S)-4-hydroxy-2,3,4,5-tetrahydrodipicolinic acid (HTPA), the product released by the DapA-catalyzed reaction.</text>
</comment>
<dbReference type="SUPFAM" id="SSF51735">
    <property type="entry name" value="NAD(P)-binding Rossmann-fold domains"/>
    <property type="match status" value="1"/>
</dbReference>
<reference evidence="17" key="1">
    <citation type="journal article" date="2019" name="Int. J. Syst. Evol. Microbiol.">
        <title>The Global Catalogue of Microorganisms (GCM) 10K type strain sequencing project: providing services to taxonomists for standard genome sequencing and annotation.</title>
        <authorList>
            <consortium name="The Broad Institute Genomics Platform"/>
            <consortium name="The Broad Institute Genome Sequencing Center for Infectious Disease"/>
            <person name="Wu L."/>
            <person name="Ma J."/>
        </authorList>
    </citation>
    <scope>NUCLEOTIDE SEQUENCE [LARGE SCALE GENOMIC DNA]</scope>
    <source>
        <strain evidence="17">CGMCC 1.16275</strain>
    </source>
</reference>
<gene>
    <name evidence="13 16" type="primary">dapB</name>
    <name evidence="16" type="ORF">ACFQPS_15520</name>
</gene>
<feature type="binding site" evidence="13">
    <location>
        <begin position="121"/>
        <end position="124"/>
    </location>
    <ligand>
        <name>NAD(+)</name>
        <dbReference type="ChEBI" id="CHEBI:57540"/>
    </ligand>
</feature>
<feature type="binding site" evidence="13">
    <location>
        <begin position="164"/>
        <end position="165"/>
    </location>
    <ligand>
        <name>(S)-2,3,4,5-tetrahydrodipicolinate</name>
        <dbReference type="ChEBI" id="CHEBI:16845"/>
    </ligand>
</feature>
<comment type="subcellular location">
    <subcellularLocation>
        <location evidence="13">Cytoplasm</location>
    </subcellularLocation>
</comment>
<evidence type="ECO:0000256" key="5">
    <source>
        <dbReference type="ARBA" id="ARBA00022915"/>
    </source>
</evidence>
<feature type="binding site" evidence="13">
    <location>
        <position position="155"/>
    </location>
    <ligand>
        <name>(S)-2,3,4,5-tetrahydrodipicolinate</name>
        <dbReference type="ChEBI" id="CHEBI:16845"/>
    </ligand>
</feature>
<dbReference type="InterPro" id="IPR036291">
    <property type="entry name" value="NAD(P)-bd_dom_sf"/>
</dbReference>
<dbReference type="HAMAP" id="MF_00102">
    <property type="entry name" value="DapB"/>
    <property type="match status" value="1"/>
</dbReference>
<dbReference type="Pfam" id="PF05173">
    <property type="entry name" value="DapB_C"/>
    <property type="match status" value="1"/>
</dbReference>
<comment type="catalytic activity">
    <reaction evidence="11 13">
        <text>(S)-2,3,4,5-tetrahydrodipicolinate + NADP(+) + H2O = (2S,4S)-4-hydroxy-2,3,4,5-tetrahydrodipicolinate + NADPH + H(+)</text>
        <dbReference type="Rhea" id="RHEA:35331"/>
        <dbReference type="ChEBI" id="CHEBI:15377"/>
        <dbReference type="ChEBI" id="CHEBI:15378"/>
        <dbReference type="ChEBI" id="CHEBI:16845"/>
        <dbReference type="ChEBI" id="CHEBI:57783"/>
        <dbReference type="ChEBI" id="CHEBI:58349"/>
        <dbReference type="ChEBI" id="CHEBI:67139"/>
        <dbReference type="EC" id="1.17.1.8"/>
    </reaction>
</comment>
<comment type="subunit">
    <text evidence="13">Homotetramer.</text>
</comment>
<keyword evidence="5 13" id="KW-0220">Diaminopimelate biosynthesis</keyword>
<feature type="binding site" evidence="13">
    <location>
        <position position="51"/>
    </location>
    <ligand>
        <name>NAD(+)</name>
        <dbReference type="ChEBI" id="CHEBI:57540"/>
    </ligand>
</feature>
<protein>
    <recommendedName>
        <fullName evidence="10 13">4-hydroxy-tetrahydrodipicolinate reductase</fullName>
        <shortName evidence="13">HTPA reductase</shortName>
        <ecNumber evidence="10 13">1.17.1.8</ecNumber>
    </recommendedName>
</protein>
<dbReference type="InterPro" id="IPR022664">
    <property type="entry name" value="DapB_N_CS"/>
</dbReference>
<dbReference type="Pfam" id="PF01113">
    <property type="entry name" value="DapB_N"/>
    <property type="match status" value="1"/>
</dbReference>
<comment type="function">
    <text evidence="13">Catalyzes the conversion of 4-hydroxy-tetrahydrodipicolinate (HTPA) to tetrahydrodipicolinate.</text>
</comment>
<evidence type="ECO:0000256" key="9">
    <source>
        <dbReference type="ARBA" id="ARBA00037922"/>
    </source>
</evidence>
<comment type="catalytic activity">
    <reaction evidence="12 13">
        <text>(S)-2,3,4,5-tetrahydrodipicolinate + NAD(+) + H2O = (2S,4S)-4-hydroxy-2,3,4,5-tetrahydrodipicolinate + NADH + H(+)</text>
        <dbReference type="Rhea" id="RHEA:35323"/>
        <dbReference type="ChEBI" id="CHEBI:15377"/>
        <dbReference type="ChEBI" id="CHEBI:15378"/>
        <dbReference type="ChEBI" id="CHEBI:16845"/>
        <dbReference type="ChEBI" id="CHEBI:57540"/>
        <dbReference type="ChEBI" id="CHEBI:57945"/>
        <dbReference type="ChEBI" id="CHEBI:67139"/>
        <dbReference type="EC" id="1.17.1.8"/>
    </reaction>
</comment>
<keyword evidence="4 13" id="KW-0521">NADP</keyword>
<evidence type="ECO:0000256" key="2">
    <source>
        <dbReference type="ARBA" id="ARBA00022490"/>
    </source>
</evidence>
<dbReference type="EMBL" id="JBHTCM010000018">
    <property type="protein sequence ID" value="MFC7334577.1"/>
    <property type="molecule type" value="Genomic_DNA"/>
</dbReference>
<feature type="active site" description="Proton donor" evidence="13">
    <location>
        <position position="158"/>
    </location>
</feature>
<comment type="caution">
    <text evidence="13">Lacks conserved residue(s) required for the propagation of feature annotation.</text>
</comment>
<dbReference type="InterPro" id="IPR000846">
    <property type="entry name" value="DapB_N"/>
</dbReference>
<proteinExistence type="inferred from homology"/>
<evidence type="ECO:0000256" key="1">
    <source>
        <dbReference type="ARBA" id="ARBA00006642"/>
    </source>
</evidence>
<organism evidence="16 17">
    <name type="scientific">Rhodocista pekingensis</name>
    <dbReference type="NCBI Taxonomy" id="201185"/>
    <lineage>
        <taxon>Bacteria</taxon>
        <taxon>Pseudomonadati</taxon>
        <taxon>Pseudomonadota</taxon>
        <taxon>Alphaproteobacteria</taxon>
        <taxon>Rhodospirillales</taxon>
        <taxon>Azospirillaceae</taxon>
        <taxon>Rhodocista</taxon>
    </lineage>
</organism>
<dbReference type="Proteomes" id="UP001596456">
    <property type="component" value="Unassembled WGS sequence"/>
</dbReference>
<feature type="domain" description="Dihydrodipicolinate reductase C-terminal" evidence="15">
    <location>
        <begin position="127"/>
        <end position="263"/>
    </location>
</feature>
<feature type="active site" description="Proton donor/acceptor" evidence="13">
    <location>
        <position position="154"/>
    </location>
</feature>
<sequence length="265" mass="27013">MRIGIVGAAGRMGQMLVREVAATPGCTLAGGTERPGSANLGRDLGTLAGLEPLGVAATDDAAALFRAADAVIDFTAPAASVAHARLAAETGTALVVGTTGLSEQDRAALADSATRAPVVFAANMSLGVNLLLGLVRKVASTLGPDWDIEILEMHHRHKVDAPSGTALALGHAAAEGRAVALETVRRSVRDGHTGPRPAGEIGFATLRGGDVVGDHTVIFAAEGERIELTHKAASRAIFARGAVRAALWAPAQPPGFYSMQDVLGL</sequence>
<dbReference type="SUPFAM" id="SSF55347">
    <property type="entry name" value="Glyceraldehyde-3-phosphate dehydrogenase-like, C-terminal domain"/>
    <property type="match status" value="1"/>
</dbReference>
<evidence type="ECO:0000313" key="16">
    <source>
        <dbReference type="EMBL" id="MFC7334577.1"/>
    </source>
</evidence>
<dbReference type="PIRSF" id="PIRSF000161">
    <property type="entry name" value="DHPR"/>
    <property type="match status" value="1"/>
</dbReference>
<dbReference type="NCBIfam" id="TIGR00036">
    <property type="entry name" value="dapB"/>
    <property type="match status" value="1"/>
</dbReference>
<evidence type="ECO:0000256" key="4">
    <source>
        <dbReference type="ARBA" id="ARBA00022857"/>
    </source>
</evidence>
<dbReference type="Gene3D" id="3.40.50.720">
    <property type="entry name" value="NAD(P)-binding Rossmann-like Domain"/>
    <property type="match status" value="1"/>
</dbReference>
<evidence type="ECO:0000256" key="11">
    <source>
        <dbReference type="ARBA" id="ARBA00049080"/>
    </source>
</evidence>
<accession>A0ABW2KZG5</accession>
<comment type="similarity">
    <text evidence="1 13">Belongs to the DapB family.</text>
</comment>
<dbReference type="CDD" id="cd02274">
    <property type="entry name" value="DHDPR_N"/>
    <property type="match status" value="1"/>
</dbReference>